<sequence length="167" mass="19483">MKKPNVNQLHPNVTNDIRIAVISQIALMEPNNQAYETVSKIHNISAYCVRRIWRCFINEGRYENMQKGGSLKKFNEPEQTVLINLAKQNSQLSQLELCELFQKQTGLQISRRTAMCILKEQKLEYNGIKKSKGTDSWSRIFSQAQYDIVYKFVGTKIEETLLKCDYW</sequence>
<keyword evidence="3" id="KW-1185">Reference proteome</keyword>
<proteinExistence type="predicted"/>
<reference evidence="1" key="1">
    <citation type="submission" date="2023-06" db="EMBL/GenBank/DDBJ databases">
        <authorList>
            <person name="Kurt Z."/>
        </authorList>
    </citation>
    <scope>NUCLEOTIDE SEQUENCE</scope>
</reference>
<evidence type="ECO:0000313" key="1">
    <source>
        <dbReference type="EMBL" id="CAI9964694.1"/>
    </source>
</evidence>
<accession>A0AA86QRJ8</accession>
<evidence type="ECO:0000313" key="2">
    <source>
        <dbReference type="EMBL" id="CAL6045735.1"/>
    </source>
</evidence>
<dbReference type="Proteomes" id="UP001642409">
    <property type="component" value="Unassembled WGS sequence"/>
</dbReference>
<gene>
    <name evidence="2" type="ORF">HINF_LOCUS41323</name>
    <name evidence="1" type="ORF">HINF_LOCUS52339</name>
</gene>
<dbReference type="InterPro" id="IPR009057">
    <property type="entry name" value="Homeodomain-like_sf"/>
</dbReference>
<keyword evidence="1" id="KW-0238">DNA-binding</keyword>
<dbReference type="SUPFAM" id="SSF46689">
    <property type="entry name" value="Homeodomain-like"/>
    <property type="match status" value="1"/>
</dbReference>
<dbReference type="GO" id="GO:0003677">
    <property type="term" value="F:DNA binding"/>
    <property type="evidence" value="ECO:0007669"/>
    <property type="project" value="UniProtKB-KW"/>
</dbReference>
<dbReference type="AlphaFoldDB" id="A0AA86QRJ8"/>
<comment type="caution">
    <text evidence="1">The sequence shown here is derived from an EMBL/GenBank/DDBJ whole genome shotgun (WGS) entry which is preliminary data.</text>
</comment>
<protein>
    <submittedName>
        <fullName evidence="1">Homeobox-like domain superfamily</fullName>
    </submittedName>
    <submittedName>
        <fullName evidence="2">Homeobox-like_domain superfamily</fullName>
    </submittedName>
</protein>
<keyword evidence="1" id="KW-0371">Homeobox</keyword>
<name>A0AA86QRJ8_9EUKA</name>
<dbReference type="EMBL" id="CATOUU010000981">
    <property type="protein sequence ID" value="CAI9964694.1"/>
    <property type="molecule type" value="Genomic_DNA"/>
</dbReference>
<evidence type="ECO:0000313" key="3">
    <source>
        <dbReference type="Proteomes" id="UP001642409"/>
    </source>
</evidence>
<organism evidence="1">
    <name type="scientific">Hexamita inflata</name>
    <dbReference type="NCBI Taxonomy" id="28002"/>
    <lineage>
        <taxon>Eukaryota</taxon>
        <taxon>Metamonada</taxon>
        <taxon>Diplomonadida</taxon>
        <taxon>Hexamitidae</taxon>
        <taxon>Hexamitinae</taxon>
        <taxon>Hexamita</taxon>
    </lineage>
</organism>
<dbReference type="EMBL" id="CAXDID020000165">
    <property type="protein sequence ID" value="CAL6045735.1"/>
    <property type="molecule type" value="Genomic_DNA"/>
</dbReference>
<reference evidence="2 3" key="2">
    <citation type="submission" date="2024-07" db="EMBL/GenBank/DDBJ databases">
        <authorList>
            <person name="Akdeniz Z."/>
        </authorList>
    </citation>
    <scope>NUCLEOTIDE SEQUENCE [LARGE SCALE GENOMIC DNA]</scope>
</reference>